<dbReference type="Proteomes" id="UP000675940">
    <property type="component" value="Unassembled WGS sequence"/>
</dbReference>
<comment type="caution">
    <text evidence="3">The sequence shown here is derived from an EMBL/GenBank/DDBJ whole genome shotgun (WGS) entry which is preliminary data.</text>
</comment>
<feature type="domain" description="SSD" evidence="2">
    <location>
        <begin position="358"/>
        <end position="486"/>
    </location>
</feature>
<dbReference type="Gene3D" id="3.30.70.1440">
    <property type="entry name" value="Multidrug efflux transporter AcrB pore domain"/>
    <property type="match status" value="1"/>
</dbReference>
<dbReference type="SUPFAM" id="SSF82693">
    <property type="entry name" value="Multidrug efflux transporter AcrB pore domain, PN1, PN2, PC1 and PC2 subdomains"/>
    <property type="match status" value="3"/>
</dbReference>
<feature type="transmembrane region" description="Helical" evidence="1">
    <location>
        <begin position="332"/>
        <end position="351"/>
    </location>
</feature>
<dbReference type="Gene3D" id="1.20.1640.10">
    <property type="entry name" value="Multidrug efflux transporter AcrB transmembrane domain"/>
    <property type="match status" value="2"/>
</dbReference>
<evidence type="ECO:0000256" key="1">
    <source>
        <dbReference type="SAM" id="Phobius"/>
    </source>
</evidence>
<evidence type="ECO:0000313" key="3">
    <source>
        <dbReference type="EMBL" id="MBP0482668.1"/>
    </source>
</evidence>
<organism evidence="3 4">
    <name type="scientific">Sagittula salina</name>
    <dbReference type="NCBI Taxonomy" id="2820268"/>
    <lineage>
        <taxon>Bacteria</taxon>
        <taxon>Pseudomonadati</taxon>
        <taxon>Pseudomonadota</taxon>
        <taxon>Alphaproteobacteria</taxon>
        <taxon>Rhodobacterales</taxon>
        <taxon>Roseobacteraceae</taxon>
        <taxon>Sagittula</taxon>
    </lineage>
</organism>
<dbReference type="PROSITE" id="PS50156">
    <property type="entry name" value="SSD"/>
    <property type="match status" value="1"/>
</dbReference>
<keyword evidence="1" id="KW-1133">Transmembrane helix</keyword>
<dbReference type="RefSeq" id="WP_209360613.1">
    <property type="nucleotide sequence ID" value="NZ_JAGISH010000004.1"/>
</dbReference>
<dbReference type="InterPro" id="IPR000731">
    <property type="entry name" value="SSD"/>
</dbReference>
<keyword evidence="4" id="KW-1185">Reference proteome</keyword>
<dbReference type="Gene3D" id="3.30.70.1430">
    <property type="entry name" value="Multidrug efflux transporter AcrB pore domain"/>
    <property type="match status" value="2"/>
</dbReference>
<feature type="transmembrane region" description="Helical" evidence="1">
    <location>
        <begin position="461"/>
        <end position="479"/>
    </location>
</feature>
<dbReference type="AlphaFoldDB" id="A0A940MN83"/>
<feature type="transmembrane region" description="Helical" evidence="1">
    <location>
        <begin position="358"/>
        <end position="379"/>
    </location>
</feature>
<dbReference type="Gene3D" id="3.30.70.1320">
    <property type="entry name" value="Multidrug efflux transporter AcrB pore domain like"/>
    <property type="match status" value="1"/>
</dbReference>
<accession>A0A940MN83</accession>
<dbReference type="EMBL" id="JAGISH010000004">
    <property type="protein sequence ID" value="MBP0482668.1"/>
    <property type="molecule type" value="Genomic_DNA"/>
</dbReference>
<dbReference type="PRINTS" id="PR00702">
    <property type="entry name" value="ACRIFLAVINRP"/>
</dbReference>
<evidence type="ECO:0000259" key="2">
    <source>
        <dbReference type="PROSITE" id="PS50156"/>
    </source>
</evidence>
<feature type="transmembrane region" description="Helical" evidence="1">
    <location>
        <begin position="832"/>
        <end position="855"/>
    </location>
</feature>
<feature type="transmembrane region" description="Helical" evidence="1">
    <location>
        <begin position="965"/>
        <end position="991"/>
    </location>
</feature>
<dbReference type="PANTHER" id="PTHR32063:SF77">
    <property type="entry name" value="ACR FAMILY TRANSPORT PROTEIN"/>
    <property type="match status" value="1"/>
</dbReference>
<feature type="transmembrane region" description="Helical" evidence="1">
    <location>
        <begin position="934"/>
        <end position="953"/>
    </location>
</feature>
<protein>
    <submittedName>
        <fullName evidence="3">Efflux RND transporter permease subunit</fullName>
    </submittedName>
</protein>
<dbReference type="GO" id="GO:0005886">
    <property type="term" value="C:plasma membrane"/>
    <property type="evidence" value="ECO:0007669"/>
    <property type="project" value="TreeGrafter"/>
</dbReference>
<keyword evidence="1" id="KW-0812">Transmembrane</keyword>
<dbReference type="InterPro" id="IPR027463">
    <property type="entry name" value="AcrB_DN_DC_subdom"/>
</dbReference>
<dbReference type="GO" id="GO:0042910">
    <property type="term" value="F:xenobiotic transmembrane transporter activity"/>
    <property type="evidence" value="ECO:0007669"/>
    <property type="project" value="TreeGrafter"/>
</dbReference>
<dbReference type="Pfam" id="PF00873">
    <property type="entry name" value="ACR_tran"/>
    <property type="match status" value="1"/>
</dbReference>
<feature type="transmembrane region" description="Helical" evidence="1">
    <location>
        <begin position="385"/>
        <end position="405"/>
    </location>
</feature>
<gene>
    <name evidence="3" type="ORF">J5474_09220</name>
</gene>
<dbReference type="PANTHER" id="PTHR32063">
    <property type="match status" value="1"/>
</dbReference>
<sequence length="1020" mass="107738">MNMSTWAIRNPVPPIALFLVLMVMGLFSFNSLAVTRMPNVDLPVISIHTALAGSGPSEIVTQIVTPIEDELANVQGVRHISSTANDGAARLTVEFEINVDSDRALNDVKDAVAAARSDLPDAATEPVVRRVEVMGGSILTYAASGASSTIEELSTFVDDVVAPALQGAKGVGSVDRIGGAEREIAVDLRPDRMLAHGLTTSDVNSQLRAQNMDAGGGEGRLAGQQIAIRALGSATSLAQLGATRISLPAGGTVRLDQIAAISDGAADRESFALLNGRPVVAFGIFRASGESDLLAAENARAELDRIAAEYPDITFTQIDDATTYTKSNYDTAIMTLLEGAALTILVVMLFLRDWRATVVTLVALPLSIIPTFFVMQMLGFTLNTISLLAITLVVGILVDDAIVEIENIVRHIQMGRNAYDAAVEAASEIGTTVIAISLTIVAVFAPVGVMPGIAGKFFREFGLTVAVAVLFSLLVARLVTPMFAAYFMRAGSGHTEAKDGPVMRRYLRVLRWTLRHRLITLLIGLAIFAGSIYSATLLPQEFVPPSDSGRATITVELPPGATMSETEAATRRITALVSEVPEMQSIFVEGTSDTEATIRVNFGSREDRERPGPEITAEIEERLKDVPDTRIYVLNEEGVRDVQINILAGTQSAAEEAARTLASAMGGIGQLRDVAVESALPRPEVQIIPRPQLAAELGVDASTIASTVRLATVGDSDANLAQFDAGEEQVPVRVRVEEAARDDLMRLEGLRLRTSSGQMIPLGVVTDVTLATGPSQIERYDREYKVTVGATLARGAFLGDATNAIDALPAAQEMPAGARIQAAGDAETMAEIFGGFAVAMAAGVMLVYVVLTLLFHSFVTPVTIILSLPLAIGGAIFALYLYGAGIGLSVVIGFLMLMGIVTKNAIMLVEFALEAAHRGLSRAEAMIDAAHKRARPIIMTTIAMTAGMVPSALAHGEGGEIRAPMAVAVIGGLLLSTLLSLLLVPSLYDVIEGGKDRARRMLGHIFGGAPAGPAEARPGR</sequence>
<proteinExistence type="predicted"/>
<dbReference type="SUPFAM" id="SSF82714">
    <property type="entry name" value="Multidrug efflux transporter AcrB TolC docking domain, DN and DC subdomains"/>
    <property type="match status" value="2"/>
</dbReference>
<feature type="transmembrane region" description="Helical" evidence="1">
    <location>
        <begin position="888"/>
        <end position="913"/>
    </location>
</feature>
<dbReference type="InterPro" id="IPR001036">
    <property type="entry name" value="Acrflvin-R"/>
</dbReference>
<keyword evidence="1" id="KW-0472">Membrane</keyword>
<dbReference type="SUPFAM" id="SSF82866">
    <property type="entry name" value="Multidrug efflux transporter AcrB transmembrane domain"/>
    <property type="match status" value="2"/>
</dbReference>
<evidence type="ECO:0000313" key="4">
    <source>
        <dbReference type="Proteomes" id="UP000675940"/>
    </source>
</evidence>
<dbReference type="Gene3D" id="3.30.2090.10">
    <property type="entry name" value="Multidrug efflux transporter AcrB TolC docking domain, DN and DC subdomains"/>
    <property type="match status" value="2"/>
</dbReference>
<feature type="transmembrane region" description="Helical" evidence="1">
    <location>
        <begin position="518"/>
        <end position="538"/>
    </location>
</feature>
<feature type="transmembrane region" description="Helical" evidence="1">
    <location>
        <begin position="862"/>
        <end position="882"/>
    </location>
</feature>
<reference evidence="3" key="1">
    <citation type="submission" date="2021-03" db="EMBL/GenBank/DDBJ databases">
        <title>Sagittula salina sp. nov. strain M10.9X isolated from the marine waste.</title>
        <authorList>
            <person name="Satari L."/>
            <person name="Molina-Menor E."/>
            <person name="Vidal-Verdu A."/>
            <person name="Pascual J."/>
            <person name="Pereto J."/>
            <person name="Porcar M."/>
        </authorList>
    </citation>
    <scope>NUCLEOTIDE SEQUENCE</scope>
    <source>
        <strain evidence="3">M10.9X</strain>
    </source>
</reference>
<name>A0A940MN83_9RHOB</name>
<feature type="transmembrane region" description="Helical" evidence="1">
    <location>
        <begin position="426"/>
        <end position="449"/>
    </location>
</feature>